<accession>A0ABV5BKT4</accession>
<evidence type="ECO:0000313" key="2">
    <source>
        <dbReference type="EMBL" id="MFB5735810.1"/>
    </source>
</evidence>
<dbReference type="Proteomes" id="UP001580391">
    <property type="component" value="Unassembled WGS sequence"/>
</dbReference>
<feature type="signal peptide" evidence="1">
    <location>
        <begin position="1"/>
        <end position="21"/>
    </location>
</feature>
<sequence length="116" mass="12425">MKKIILILAFLSVFFAGCTLASFTKTGGGAYPPLPETAPVDVVLRSVPDYPFEVIGIVTVQGGTIHMMIEKAQAVARENGANVLVLVGQVGKGVYTLEVGRRLEQPKSPEKSPRKN</sequence>
<comment type="caution">
    <text evidence="2">The sequence shown here is derived from an EMBL/GenBank/DDBJ whole genome shotgun (WGS) entry which is preliminary data.</text>
</comment>
<dbReference type="RefSeq" id="WP_135700929.1">
    <property type="nucleotide sequence ID" value="NZ_JBHILI010000001.1"/>
</dbReference>
<protein>
    <recommendedName>
        <fullName evidence="4">Lipoprotein</fullName>
    </recommendedName>
</protein>
<keyword evidence="3" id="KW-1185">Reference proteome</keyword>
<proteinExistence type="predicted"/>
<dbReference type="PROSITE" id="PS51257">
    <property type="entry name" value="PROKAR_LIPOPROTEIN"/>
    <property type="match status" value="1"/>
</dbReference>
<gene>
    <name evidence="2" type="ORF">ACE5IX_04785</name>
</gene>
<reference evidence="2 3" key="1">
    <citation type="submission" date="2024-09" db="EMBL/GenBank/DDBJ databases">
        <title>Taxonomic and Genotyping Characterization of Leptospira Strains isolated from Multiple Sources in Colombia highlights the importance of intermediate species.</title>
        <authorList>
            <person name="Torres Higuera L."/>
            <person name="Rojas Tapias D."/>
            <person name="Jimenez Velasquez S."/>
            <person name="Renjifo Ibanez C."/>
        </authorList>
    </citation>
    <scope>NUCLEOTIDE SEQUENCE [LARGE SCALE GENOMIC DNA]</scope>
    <source>
        <strain evidence="2 3">Lep080</strain>
    </source>
</reference>
<name>A0ABV5BKT4_9LEPT</name>
<dbReference type="EMBL" id="JBHILJ010000001">
    <property type="protein sequence ID" value="MFB5735810.1"/>
    <property type="molecule type" value="Genomic_DNA"/>
</dbReference>
<evidence type="ECO:0008006" key="4">
    <source>
        <dbReference type="Google" id="ProtNLM"/>
    </source>
</evidence>
<evidence type="ECO:0000256" key="1">
    <source>
        <dbReference type="SAM" id="SignalP"/>
    </source>
</evidence>
<organism evidence="2 3">
    <name type="scientific">Leptospira wolffii</name>
    <dbReference type="NCBI Taxonomy" id="409998"/>
    <lineage>
        <taxon>Bacteria</taxon>
        <taxon>Pseudomonadati</taxon>
        <taxon>Spirochaetota</taxon>
        <taxon>Spirochaetia</taxon>
        <taxon>Leptospirales</taxon>
        <taxon>Leptospiraceae</taxon>
        <taxon>Leptospira</taxon>
    </lineage>
</organism>
<evidence type="ECO:0000313" key="3">
    <source>
        <dbReference type="Proteomes" id="UP001580391"/>
    </source>
</evidence>
<keyword evidence="1" id="KW-0732">Signal</keyword>
<feature type="chain" id="PRO_5046829933" description="Lipoprotein" evidence="1">
    <location>
        <begin position="22"/>
        <end position="116"/>
    </location>
</feature>